<dbReference type="InterPro" id="IPR015421">
    <property type="entry name" value="PyrdxlP-dep_Trfase_major"/>
</dbReference>
<dbReference type="GO" id="GO:0008483">
    <property type="term" value="F:transaminase activity"/>
    <property type="evidence" value="ECO:0007669"/>
    <property type="project" value="UniProtKB-KW"/>
</dbReference>
<name>A0A2H0V088_9BACT</name>
<dbReference type="EMBL" id="PFAT01000021">
    <property type="protein sequence ID" value="PIR92511.1"/>
    <property type="molecule type" value="Genomic_DNA"/>
</dbReference>
<dbReference type="PANTHER" id="PTHR30244">
    <property type="entry name" value="TRANSAMINASE"/>
    <property type="match status" value="1"/>
</dbReference>
<dbReference type="InterPro" id="IPR015424">
    <property type="entry name" value="PyrdxlP-dep_Trfase"/>
</dbReference>
<dbReference type="Proteomes" id="UP000228510">
    <property type="component" value="Unassembled WGS sequence"/>
</dbReference>
<proteinExistence type="inferred from homology"/>
<evidence type="ECO:0000256" key="1">
    <source>
        <dbReference type="PIRSR" id="PIRSR000390-1"/>
    </source>
</evidence>
<reference evidence="5" key="1">
    <citation type="submission" date="2017-09" db="EMBL/GenBank/DDBJ databases">
        <title>Depth-based differentiation of microbial function through sediment-hosted aquifers and enrichment of novel symbionts in the deep terrestrial subsurface.</title>
        <authorList>
            <person name="Probst A.J."/>
            <person name="Ladd B."/>
            <person name="Jarett J.K."/>
            <person name="Geller-Mcgrath D.E."/>
            <person name="Sieber C.M.K."/>
            <person name="Emerson J.B."/>
            <person name="Anantharaman K."/>
            <person name="Thomas B.C."/>
            <person name="Malmstrom R."/>
            <person name="Stieglmeier M."/>
            <person name="Klingl A."/>
            <person name="Woyke T."/>
            <person name="Ryan C.M."/>
            <person name="Banfield J.F."/>
        </authorList>
    </citation>
    <scope>NUCLEOTIDE SEQUENCE [LARGE SCALE GENOMIC DNA]</scope>
</reference>
<evidence type="ECO:0000256" key="2">
    <source>
        <dbReference type="PIRSR" id="PIRSR000390-2"/>
    </source>
</evidence>
<dbReference type="PIRSF" id="PIRSF000390">
    <property type="entry name" value="PLP_StrS"/>
    <property type="match status" value="1"/>
</dbReference>
<dbReference type="InterPro" id="IPR015422">
    <property type="entry name" value="PyrdxlP-dep_Trfase_small"/>
</dbReference>
<accession>A0A2H0V088</accession>
<feature type="active site" description="Proton acceptor" evidence="1">
    <location>
        <position position="184"/>
    </location>
</feature>
<evidence type="ECO:0000313" key="4">
    <source>
        <dbReference type="EMBL" id="PIR92511.1"/>
    </source>
</evidence>
<sequence length="364" mass="40740">MAKKIIPWYQPQTGSLERKLISQVLKSDYLNEGEYTTRFEKETAKLIDAKHVIAVTSGTIAIFLSLKALGIGAGDEVIVPDLTFIATANAVDLCGAKPVLVDINPNNLTISVNAIKKAITKKTKAIIPVHVSGRGADMEEIMKLARHYKLKIVEDVAEAFMSKYKGKYLGTFGDAGCFSLSPFKVIMTGQGGLIATNNDKLALYLRQLKDQGRPRQGTGGDDIHPVRGYNFKFTNLQAAIGLGQLAQLESRLEKIRKTYKQYSNKLISKNFSLFEFNIDSGEVPLWVDGWTKNRNKLSDYLHAKNIGCRNFWLPLHRQKPYRLADKNFSYSIKMSSQSLWLPSAFTSSSKDIDLVCREINSFFK</sequence>
<evidence type="ECO:0000313" key="5">
    <source>
        <dbReference type="Proteomes" id="UP000228510"/>
    </source>
</evidence>
<dbReference type="Pfam" id="PF01041">
    <property type="entry name" value="DegT_DnrJ_EryC1"/>
    <property type="match status" value="1"/>
</dbReference>
<protein>
    <submittedName>
        <fullName evidence="4">Aminotransferase</fullName>
    </submittedName>
</protein>
<feature type="modified residue" description="N6-(pyridoxal phosphate)lysine" evidence="2">
    <location>
        <position position="184"/>
    </location>
</feature>
<comment type="similarity">
    <text evidence="3">Belongs to the DegT/DnrJ/EryC1 family.</text>
</comment>
<dbReference type="PANTHER" id="PTHR30244:SF34">
    <property type="entry name" value="DTDP-4-AMINO-4,6-DIDEOXYGALACTOSE TRANSAMINASE"/>
    <property type="match status" value="1"/>
</dbReference>
<organism evidence="4 5">
    <name type="scientific">Candidatus Falkowbacteria bacterium CG10_big_fil_rev_8_21_14_0_10_44_15</name>
    <dbReference type="NCBI Taxonomy" id="1974569"/>
    <lineage>
        <taxon>Bacteria</taxon>
        <taxon>Candidatus Falkowiibacteriota</taxon>
    </lineage>
</organism>
<dbReference type="SUPFAM" id="SSF53383">
    <property type="entry name" value="PLP-dependent transferases"/>
    <property type="match status" value="1"/>
</dbReference>
<dbReference type="InterPro" id="IPR000653">
    <property type="entry name" value="DegT/StrS_aminotransferase"/>
</dbReference>
<dbReference type="Gene3D" id="3.40.640.10">
    <property type="entry name" value="Type I PLP-dependent aspartate aminotransferase-like (Major domain)"/>
    <property type="match status" value="1"/>
</dbReference>
<evidence type="ECO:0000256" key="3">
    <source>
        <dbReference type="RuleBase" id="RU004508"/>
    </source>
</evidence>
<dbReference type="GO" id="GO:0030170">
    <property type="term" value="F:pyridoxal phosphate binding"/>
    <property type="evidence" value="ECO:0007669"/>
    <property type="project" value="TreeGrafter"/>
</dbReference>
<dbReference type="Gene3D" id="3.90.1150.10">
    <property type="entry name" value="Aspartate Aminotransferase, domain 1"/>
    <property type="match status" value="1"/>
</dbReference>
<keyword evidence="4" id="KW-0032">Aminotransferase</keyword>
<comment type="caution">
    <text evidence="4">The sequence shown here is derived from an EMBL/GenBank/DDBJ whole genome shotgun (WGS) entry which is preliminary data.</text>
</comment>
<dbReference type="GO" id="GO:0000271">
    <property type="term" value="P:polysaccharide biosynthetic process"/>
    <property type="evidence" value="ECO:0007669"/>
    <property type="project" value="TreeGrafter"/>
</dbReference>
<gene>
    <name evidence="4" type="ORF">COU01_01495</name>
</gene>
<dbReference type="CDD" id="cd00616">
    <property type="entry name" value="AHBA_syn"/>
    <property type="match status" value="1"/>
</dbReference>
<keyword evidence="4" id="KW-0808">Transferase</keyword>
<keyword evidence="2 3" id="KW-0663">Pyridoxal phosphate</keyword>
<dbReference type="AlphaFoldDB" id="A0A2H0V088"/>